<accession>A0ABP7RM81</accession>
<dbReference type="Pfam" id="PF25487">
    <property type="entry name" value="ETR1_N"/>
    <property type="match status" value="1"/>
</dbReference>
<dbReference type="InterPro" id="IPR004358">
    <property type="entry name" value="Sig_transdc_His_kin-like_C"/>
</dbReference>
<dbReference type="InterPro" id="IPR011006">
    <property type="entry name" value="CheY-like_superfamily"/>
</dbReference>
<dbReference type="SMART" id="SM00388">
    <property type="entry name" value="HisKA"/>
    <property type="match status" value="1"/>
</dbReference>
<sequence>MPEFLSGFFEGNYAPHGYCLLWRPELIWTHVVSDALIAAAYFSIPVALVTLVRRRPDVTFGKMFWLFALFILSCGFTHVMGIWNLWHGDYAAEAAIKAITAAASVPTAILLWPLLPKALAIPSPTMLQKKNEELAQALAERDKVLEQLRSEVTQRERAEAALVQANKMEAVGQLTGGIAHDFNNLLQAISGNLELIQMAPDNRDKVMRWAGNASQAAERGTRLTGQLLTFSRRQRLEATAVDVSKLLSNMSELLRNSVGPRVDLKVEVAEGLGHVRSDATQLELAILNLAINGRDAMPSGGRLTVSAERGGDEHIEIRIIDEGVGMTPEIAQRALEPFFTTKGPGRGTGLGLSMAYGVARAAGGDLRVDSVAGAGTTITILLPPVSDETDGAAAVAASDKRAVPAKKVDVLLVDDDPEVRQAVADMLRADGHHVRESENGPQALLELERSPPDLMLLDFAMPGMNGAQLAAQALDRKPDLKLLFLTGYADSEAIDQAVDGSAQILKKPVSAGSLAAAIEKLLG</sequence>
<evidence type="ECO:0000256" key="3">
    <source>
        <dbReference type="ARBA" id="ARBA00022553"/>
    </source>
</evidence>
<reference evidence="9" key="1">
    <citation type="journal article" date="2019" name="Int. J. Syst. Evol. Microbiol.">
        <title>The Global Catalogue of Microorganisms (GCM) 10K type strain sequencing project: providing services to taxonomists for standard genome sequencing and annotation.</title>
        <authorList>
            <consortium name="The Broad Institute Genomics Platform"/>
            <consortium name="The Broad Institute Genome Sequencing Center for Infectious Disease"/>
            <person name="Wu L."/>
            <person name="Ma J."/>
        </authorList>
    </citation>
    <scope>NUCLEOTIDE SEQUENCE [LARGE SCALE GENOMIC DNA]</scope>
    <source>
        <strain evidence="9">JCM 16603</strain>
    </source>
</reference>
<dbReference type="InterPro" id="IPR036890">
    <property type="entry name" value="HATPase_C_sf"/>
</dbReference>
<evidence type="ECO:0000256" key="2">
    <source>
        <dbReference type="ARBA" id="ARBA00012438"/>
    </source>
</evidence>
<dbReference type="InterPro" id="IPR003594">
    <property type="entry name" value="HATPase_dom"/>
</dbReference>
<comment type="catalytic activity">
    <reaction evidence="1">
        <text>ATP + protein L-histidine = ADP + protein N-phospho-L-histidine.</text>
        <dbReference type="EC" id="2.7.13.3"/>
    </reaction>
</comment>
<gene>
    <name evidence="8" type="ORF">GCM10022211_06850</name>
</gene>
<dbReference type="Gene3D" id="3.40.50.2300">
    <property type="match status" value="1"/>
</dbReference>
<dbReference type="SMART" id="SM00387">
    <property type="entry name" value="HATPase_c"/>
    <property type="match status" value="1"/>
</dbReference>
<keyword evidence="5" id="KW-1133">Transmembrane helix</keyword>
<keyword evidence="5" id="KW-0812">Transmembrane</keyword>
<dbReference type="Pfam" id="PF02518">
    <property type="entry name" value="HATPase_c"/>
    <property type="match status" value="1"/>
</dbReference>
<dbReference type="PANTHER" id="PTHR43065:SF49">
    <property type="entry name" value="HISTIDINE KINASE"/>
    <property type="match status" value="1"/>
</dbReference>
<evidence type="ECO:0000256" key="1">
    <source>
        <dbReference type="ARBA" id="ARBA00000085"/>
    </source>
</evidence>
<dbReference type="SUPFAM" id="SSF52172">
    <property type="entry name" value="CheY-like"/>
    <property type="match status" value="1"/>
</dbReference>
<dbReference type="InterPro" id="IPR001789">
    <property type="entry name" value="Sig_transdc_resp-reg_receiver"/>
</dbReference>
<dbReference type="PROSITE" id="PS50110">
    <property type="entry name" value="RESPONSE_REGULATORY"/>
    <property type="match status" value="1"/>
</dbReference>
<dbReference type="InterPro" id="IPR003661">
    <property type="entry name" value="HisK_dim/P_dom"/>
</dbReference>
<feature type="modified residue" description="4-aspartylphosphate" evidence="4">
    <location>
        <position position="458"/>
    </location>
</feature>
<keyword evidence="3 4" id="KW-0597">Phosphoprotein</keyword>
<evidence type="ECO:0000313" key="9">
    <source>
        <dbReference type="Proteomes" id="UP001501310"/>
    </source>
</evidence>
<evidence type="ECO:0000313" key="8">
    <source>
        <dbReference type="EMBL" id="GAA3999491.1"/>
    </source>
</evidence>
<organism evidence="8 9">
    <name type="scientific">Sphingomonas humi</name>
    <dbReference type="NCBI Taxonomy" id="335630"/>
    <lineage>
        <taxon>Bacteria</taxon>
        <taxon>Pseudomonadati</taxon>
        <taxon>Pseudomonadota</taxon>
        <taxon>Alphaproteobacteria</taxon>
        <taxon>Sphingomonadales</taxon>
        <taxon>Sphingomonadaceae</taxon>
        <taxon>Sphingomonas</taxon>
    </lineage>
</organism>
<dbReference type="EC" id="2.7.13.3" evidence="2"/>
<feature type="domain" description="Response regulatory" evidence="7">
    <location>
        <begin position="409"/>
        <end position="522"/>
    </location>
</feature>
<dbReference type="SUPFAM" id="SSF47384">
    <property type="entry name" value="Homodimeric domain of signal transducing histidine kinase"/>
    <property type="match status" value="1"/>
</dbReference>
<dbReference type="Pfam" id="PF00072">
    <property type="entry name" value="Response_reg"/>
    <property type="match status" value="1"/>
</dbReference>
<name>A0ABP7RM81_9SPHN</name>
<dbReference type="InterPro" id="IPR005467">
    <property type="entry name" value="His_kinase_dom"/>
</dbReference>
<dbReference type="PRINTS" id="PR00344">
    <property type="entry name" value="BCTRLSENSOR"/>
</dbReference>
<feature type="domain" description="Histidine kinase" evidence="6">
    <location>
        <begin position="177"/>
        <end position="386"/>
    </location>
</feature>
<keyword evidence="9" id="KW-1185">Reference proteome</keyword>
<protein>
    <recommendedName>
        <fullName evidence="2">histidine kinase</fullName>
        <ecNumber evidence="2">2.7.13.3</ecNumber>
    </recommendedName>
</protein>
<dbReference type="Gene3D" id="3.30.565.10">
    <property type="entry name" value="Histidine kinase-like ATPase, C-terminal domain"/>
    <property type="match status" value="1"/>
</dbReference>
<dbReference type="RefSeq" id="WP_344708757.1">
    <property type="nucleotide sequence ID" value="NZ_BAAAZD010000001.1"/>
</dbReference>
<dbReference type="SUPFAM" id="SSF55874">
    <property type="entry name" value="ATPase domain of HSP90 chaperone/DNA topoisomerase II/histidine kinase"/>
    <property type="match status" value="1"/>
</dbReference>
<dbReference type="PROSITE" id="PS50109">
    <property type="entry name" value="HIS_KIN"/>
    <property type="match status" value="1"/>
</dbReference>
<dbReference type="InterPro" id="IPR058544">
    <property type="entry name" value="ETR1_N"/>
</dbReference>
<evidence type="ECO:0000256" key="5">
    <source>
        <dbReference type="SAM" id="Phobius"/>
    </source>
</evidence>
<dbReference type="CDD" id="cd00082">
    <property type="entry name" value="HisKA"/>
    <property type="match status" value="1"/>
</dbReference>
<evidence type="ECO:0000256" key="4">
    <source>
        <dbReference type="PROSITE-ProRule" id="PRU00169"/>
    </source>
</evidence>
<comment type="caution">
    <text evidence="8">The sequence shown here is derived from an EMBL/GenBank/DDBJ whole genome shotgun (WGS) entry which is preliminary data.</text>
</comment>
<dbReference type="EMBL" id="BAAAZD010000001">
    <property type="protein sequence ID" value="GAA3999491.1"/>
    <property type="molecule type" value="Genomic_DNA"/>
</dbReference>
<dbReference type="Gene3D" id="1.10.287.130">
    <property type="match status" value="1"/>
</dbReference>
<feature type="transmembrane region" description="Helical" evidence="5">
    <location>
        <begin position="64"/>
        <end position="86"/>
    </location>
</feature>
<dbReference type="Pfam" id="PF00512">
    <property type="entry name" value="HisKA"/>
    <property type="match status" value="1"/>
</dbReference>
<feature type="transmembrane region" description="Helical" evidence="5">
    <location>
        <begin position="27"/>
        <end position="52"/>
    </location>
</feature>
<evidence type="ECO:0000259" key="6">
    <source>
        <dbReference type="PROSITE" id="PS50109"/>
    </source>
</evidence>
<proteinExistence type="predicted"/>
<dbReference type="SMART" id="SM00448">
    <property type="entry name" value="REC"/>
    <property type="match status" value="1"/>
</dbReference>
<keyword evidence="5" id="KW-0472">Membrane</keyword>
<dbReference type="InterPro" id="IPR036097">
    <property type="entry name" value="HisK_dim/P_sf"/>
</dbReference>
<dbReference type="Proteomes" id="UP001501310">
    <property type="component" value="Unassembled WGS sequence"/>
</dbReference>
<dbReference type="PANTHER" id="PTHR43065">
    <property type="entry name" value="SENSOR HISTIDINE KINASE"/>
    <property type="match status" value="1"/>
</dbReference>
<evidence type="ECO:0000259" key="7">
    <source>
        <dbReference type="PROSITE" id="PS50110"/>
    </source>
</evidence>